<name>A0A3M7QKF6_BRAPC</name>
<evidence type="ECO:0000313" key="3">
    <source>
        <dbReference type="Proteomes" id="UP000276133"/>
    </source>
</evidence>
<dbReference type="AlphaFoldDB" id="A0A3M7QKF6"/>
<dbReference type="EMBL" id="REGN01005847">
    <property type="protein sequence ID" value="RNA11790.1"/>
    <property type="molecule type" value="Genomic_DNA"/>
</dbReference>
<reference evidence="2 3" key="1">
    <citation type="journal article" date="2018" name="Sci. Rep.">
        <title>Genomic signatures of local adaptation to the degree of environmental predictability in rotifers.</title>
        <authorList>
            <person name="Franch-Gras L."/>
            <person name="Hahn C."/>
            <person name="Garcia-Roger E.M."/>
            <person name="Carmona M.J."/>
            <person name="Serra M."/>
            <person name="Gomez A."/>
        </authorList>
    </citation>
    <scope>NUCLEOTIDE SEQUENCE [LARGE SCALE GENOMIC DNA]</scope>
    <source>
        <strain evidence="2">HYR1</strain>
    </source>
</reference>
<keyword evidence="1" id="KW-1133">Transmembrane helix</keyword>
<proteinExistence type="predicted"/>
<keyword evidence="3" id="KW-1185">Reference proteome</keyword>
<accession>A0A3M7QKF6</accession>
<feature type="transmembrane region" description="Helical" evidence="1">
    <location>
        <begin position="75"/>
        <end position="103"/>
    </location>
</feature>
<organism evidence="2 3">
    <name type="scientific">Brachionus plicatilis</name>
    <name type="common">Marine rotifer</name>
    <name type="synonym">Brachionus muelleri</name>
    <dbReference type="NCBI Taxonomy" id="10195"/>
    <lineage>
        <taxon>Eukaryota</taxon>
        <taxon>Metazoa</taxon>
        <taxon>Spiralia</taxon>
        <taxon>Gnathifera</taxon>
        <taxon>Rotifera</taxon>
        <taxon>Eurotatoria</taxon>
        <taxon>Monogononta</taxon>
        <taxon>Pseudotrocha</taxon>
        <taxon>Ploima</taxon>
        <taxon>Brachionidae</taxon>
        <taxon>Brachionus</taxon>
    </lineage>
</organism>
<sequence length="359" mass="40355">MNFKNNQKCACEIMERVGPPPLFALSPPPMPPLPLQFGDISILDAKAFESFLKCSNKPKINNQLMANSIQMTNSYYFIITIIIVVLIVFLIFFILTALIIVYITRLKLKKSNLNRSKNSSQSSNKHESQQTVSVLSLTSPSFTQISNSPNSTASYTSSAEEPNLMFEQSKVVALNSFSKLPLHENTFKPIQMSSSICSGSSASPNKQSIGSESIDTNRTTFTVLTQARSTRPQRYPMVLQSENQQHYYESIGDVSQVYFDVDDQNYRKNIARCAIPEVMEVNCPIQPTLQEHFPITCCSCTLMKYNHNLNHSCSNPIRNSHFNLNSVQYCYDNSRDIGPCNNQLSSNKDSSSYLKSLLV</sequence>
<comment type="caution">
    <text evidence="2">The sequence shown here is derived from an EMBL/GenBank/DDBJ whole genome shotgun (WGS) entry which is preliminary data.</text>
</comment>
<dbReference type="Proteomes" id="UP000276133">
    <property type="component" value="Unassembled WGS sequence"/>
</dbReference>
<gene>
    <name evidence="2" type="ORF">BpHYR1_016712</name>
</gene>
<evidence type="ECO:0000256" key="1">
    <source>
        <dbReference type="SAM" id="Phobius"/>
    </source>
</evidence>
<protein>
    <submittedName>
        <fullName evidence="2">Uncharacterized protein</fullName>
    </submittedName>
</protein>
<evidence type="ECO:0000313" key="2">
    <source>
        <dbReference type="EMBL" id="RNA11790.1"/>
    </source>
</evidence>
<keyword evidence="1" id="KW-0812">Transmembrane</keyword>
<keyword evidence="1" id="KW-0472">Membrane</keyword>
<dbReference type="OrthoDB" id="10547690at2759"/>